<dbReference type="AlphaFoldDB" id="A0A2S3HTT2"/>
<evidence type="ECO:0000256" key="1">
    <source>
        <dbReference type="ARBA" id="ARBA00022723"/>
    </source>
</evidence>
<organism evidence="7">
    <name type="scientific">Panicum hallii</name>
    <dbReference type="NCBI Taxonomy" id="206008"/>
    <lineage>
        <taxon>Eukaryota</taxon>
        <taxon>Viridiplantae</taxon>
        <taxon>Streptophyta</taxon>
        <taxon>Embryophyta</taxon>
        <taxon>Tracheophyta</taxon>
        <taxon>Spermatophyta</taxon>
        <taxon>Magnoliopsida</taxon>
        <taxon>Liliopsida</taxon>
        <taxon>Poales</taxon>
        <taxon>Poaceae</taxon>
        <taxon>PACMAD clade</taxon>
        <taxon>Panicoideae</taxon>
        <taxon>Panicodae</taxon>
        <taxon>Paniceae</taxon>
        <taxon>Panicinae</taxon>
        <taxon>Panicum</taxon>
        <taxon>Panicum sect. Panicum</taxon>
    </lineage>
</organism>
<feature type="region of interest" description="Disordered" evidence="5">
    <location>
        <begin position="131"/>
        <end position="157"/>
    </location>
</feature>
<evidence type="ECO:0000256" key="4">
    <source>
        <dbReference type="PROSITE-ProRule" id="PRU00455"/>
    </source>
</evidence>
<dbReference type="PANTHER" id="PTHR10315:SF83">
    <property type="entry name" value="RING-TYPE E3 UBIQUITIN TRANSFERASE"/>
    <property type="match status" value="1"/>
</dbReference>
<sequence length="303" mass="32467">MEGEGGGGNTAGETMGEARQDAGEMITGSIAVEAFGCHVRAKPLGPPMFECPVGHFFVCSSCRDNLPQDKCKFCSGSSTLARSLGMERAVRSILVGCCYADRGCTEKTAYYDKDEHEMACPHAPRFCPGSPAAAASSPGRRRSSWTTAPATTSGRRPSSATVCRLICASSNQARTSSVARDDDDQLFLVNVRPAARPPGHAVSLVCVPPCLEPTGFGCTVSFSCIRLHRGTSTLDDLQPLRLSDWPPTECICVVPKAWQHDGQNDDDGVVLTITIVRAFPLEDDDNPYDMSYIESDEDDSDSS</sequence>
<dbReference type="PANTHER" id="PTHR10315">
    <property type="entry name" value="E3 UBIQUITIN PROTEIN LIGASE SIAH"/>
    <property type="match status" value="1"/>
</dbReference>
<dbReference type="InterPro" id="IPR013083">
    <property type="entry name" value="Znf_RING/FYVE/PHD"/>
</dbReference>
<dbReference type="GO" id="GO:0061630">
    <property type="term" value="F:ubiquitin protein ligase activity"/>
    <property type="evidence" value="ECO:0007669"/>
    <property type="project" value="TreeGrafter"/>
</dbReference>
<dbReference type="InterPro" id="IPR013010">
    <property type="entry name" value="Znf_SIAH"/>
</dbReference>
<dbReference type="Proteomes" id="UP000243499">
    <property type="component" value="Chromosome 5"/>
</dbReference>
<dbReference type="Gene3D" id="3.30.40.10">
    <property type="entry name" value="Zinc/RING finger domain, C3HC4 (zinc finger)"/>
    <property type="match status" value="1"/>
</dbReference>
<evidence type="ECO:0000256" key="3">
    <source>
        <dbReference type="ARBA" id="ARBA00022833"/>
    </source>
</evidence>
<dbReference type="InterPro" id="IPR052088">
    <property type="entry name" value="E3_ubiquitin-ligase_SINA"/>
</dbReference>
<keyword evidence="2 4" id="KW-0863">Zinc-finger</keyword>
<feature type="domain" description="SIAH-type" evidence="6">
    <location>
        <begin position="92"/>
        <end position="161"/>
    </location>
</feature>
<feature type="compositionally biased region" description="Polar residues" evidence="5">
    <location>
        <begin position="145"/>
        <end position="157"/>
    </location>
</feature>
<evidence type="ECO:0000256" key="2">
    <source>
        <dbReference type="ARBA" id="ARBA00022771"/>
    </source>
</evidence>
<dbReference type="SUPFAM" id="SSF49599">
    <property type="entry name" value="TRAF domain-like"/>
    <property type="match status" value="1"/>
</dbReference>
<evidence type="ECO:0000256" key="5">
    <source>
        <dbReference type="SAM" id="MobiDB-lite"/>
    </source>
</evidence>
<keyword evidence="1" id="KW-0479">Metal-binding</keyword>
<protein>
    <recommendedName>
        <fullName evidence="6">SIAH-type domain-containing protein</fullName>
    </recommendedName>
</protein>
<dbReference type="GO" id="GO:0008270">
    <property type="term" value="F:zinc ion binding"/>
    <property type="evidence" value="ECO:0007669"/>
    <property type="project" value="UniProtKB-KW"/>
</dbReference>
<dbReference type="PROSITE" id="PS51081">
    <property type="entry name" value="ZF_SIAH"/>
    <property type="match status" value="1"/>
</dbReference>
<evidence type="ECO:0000313" key="7">
    <source>
        <dbReference type="EMBL" id="PAN29626.1"/>
    </source>
</evidence>
<gene>
    <name evidence="7" type="ORF">PAHAL_5G239000</name>
</gene>
<keyword evidence="3" id="KW-0862">Zinc</keyword>
<accession>A0A2S3HTT2</accession>
<dbReference type="EMBL" id="CM008050">
    <property type="protein sequence ID" value="PAN29626.1"/>
    <property type="molecule type" value="Genomic_DNA"/>
</dbReference>
<evidence type="ECO:0000259" key="6">
    <source>
        <dbReference type="PROSITE" id="PS51081"/>
    </source>
</evidence>
<proteinExistence type="predicted"/>
<dbReference type="GO" id="GO:0005737">
    <property type="term" value="C:cytoplasm"/>
    <property type="evidence" value="ECO:0007669"/>
    <property type="project" value="TreeGrafter"/>
</dbReference>
<name>A0A2S3HTT2_9POAL</name>
<dbReference type="Gramene" id="PAN29626">
    <property type="protein sequence ID" value="PAN29626"/>
    <property type="gene ID" value="PAHAL_5G239000"/>
</dbReference>
<reference evidence="7" key="1">
    <citation type="submission" date="2018-04" db="EMBL/GenBank/DDBJ databases">
        <title>WGS assembly of Panicum hallii.</title>
        <authorList>
            <person name="Lovell J."/>
            <person name="Jenkins J."/>
            <person name="Lowry D."/>
            <person name="Mamidi S."/>
            <person name="Sreedasyam A."/>
            <person name="Weng X."/>
            <person name="Barry K."/>
            <person name="Bonette J."/>
            <person name="Campitelli B."/>
            <person name="Daum C."/>
            <person name="Gordon S."/>
            <person name="Gould B."/>
            <person name="Lipzen A."/>
            <person name="Macqueen A."/>
            <person name="Palacio-Mejia J."/>
            <person name="Plott C."/>
            <person name="Shakirov E."/>
            <person name="Shu S."/>
            <person name="Yoshinaga Y."/>
            <person name="Zane M."/>
            <person name="Rokhsar D."/>
            <person name="Grimwood J."/>
            <person name="Schmutz J."/>
            <person name="Juenger T."/>
        </authorList>
    </citation>
    <scope>NUCLEOTIDE SEQUENCE [LARGE SCALE GENOMIC DNA]</scope>
    <source>
        <strain evidence="7">FIL2</strain>
    </source>
</reference>